<dbReference type="PANTHER" id="PTHR16172:SF41">
    <property type="entry name" value="MAJOR FACILITATOR SUPERFAMILY DOMAIN-CONTAINING PROTEIN 6-LIKE"/>
    <property type="match status" value="1"/>
</dbReference>
<organism evidence="9 10">
    <name type="scientific">Dissostichus eleginoides</name>
    <name type="common">Patagonian toothfish</name>
    <name type="synonym">Dissostichus amissus</name>
    <dbReference type="NCBI Taxonomy" id="100907"/>
    <lineage>
        <taxon>Eukaryota</taxon>
        <taxon>Metazoa</taxon>
        <taxon>Chordata</taxon>
        <taxon>Craniata</taxon>
        <taxon>Vertebrata</taxon>
        <taxon>Euteleostomi</taxon>
        <taxon>Actinopterygii</taxon>
        <taxon>Neopterygii</taxon>
        <taxon>Teleostei</taxon>
        <taxon>Neoteleostei</taxon>
        <taxon>Acanthomorphata</taxon>
        <taxon>Eupercaria</taxon>
        <taxon>Perciformes</taxon>
        <taxon>Notothenioidei</taxon>
        <taxon>Nototheniidae</taxon>
        <taxon>Dissostichus</taxon>
    </lineage>
</organism>
<dbReference type="Proteomes" id="UP001228049">
    <property type="component" value="Unassembled WGS sequence"/>
</dbReference>
<evidence type="ECO:0000256" key="2">
    <source>
        <dbReference type="ARBA" id="ARBA00005241"/>
    </source>
</evidence>
<keyword evidence="5 7" id="KW-0472">Membrane</keyword>
<accession>A0AAD9EY62</accession>
<gene>
    <name evidence="9" type="ORF">KUDE01_003666</name>
</gene>
<sequence>MKRNKQINIQRTLALAGAFHFLSSCARASLLPFLTLFLRQQGLSPSMTGIIMGTKHLIALLWSPASSLLSKHYNQRRAVIVGSLVCSASVALLLLFFPPVEVNINCHFTSDLSGGSTQSPTGGGGIKSSVAPHTLPRTMDSPAKTLADAQPAPVLTNETALLDKPLLPKDNANKSQTSGGVIKSIVAPSTLSKTKANNATVPQSASVPAKRLADAKPAPVLTNETALYDLDIPPLSEDIPNKSPTGGGGAIKSSVALSSLSKTRKKRSEIKMEEEEEENNQRQFEFLGSLKVMDAHHQLFFLILITVSLWELMASPLEWTADDGLYEYLDFADASDRYRITSIWKILGAAFGVGGTGLLVSRLPCLIAGDFPRMAAHFFLYAVIGFVALPVAAYLPLHLNKKRDRGFGLLKAVQLVHNSPHALLCVATTFLVGCAGSVVDNFLLWQMQDHGSSEMHMGVSLALALISQAAYPLLKGRISKLLSPGKVLVVGAASLGVQCFYFSFLWGPWAVIPAQMLSCLSSGALWWAVKIQCEEVATPGSERSMRRIFSSLSLNLGSSLGSFAGGFVVQRFGLTWLFRGTAMCVMLWCVCLPLLQFKAPQQCRINYSRLLAANGSDASDSESESDLLEKAMEENRSKNNSGRKIH</sequence>
<feature type="transmembrane region" description="Helical" evidence="7">
    <location>
        <begin position="576"/>
        <end position="595"/>
    </location>
</feature>
<dbReference type="PROSITE" id="PS51257">
    <property type="entry name" value="PROKAR_LIPOPROTEIN"/>
    <property type="match status" value="1"/>
</dbReference>
<dbReference type="EMBL" id="JASDAP010000027">
    <property type="protein sequence ID" value="KAK1878360.1"/>
    <property type="molecule type" value="Genomic_DNA"/>
</dbReference>
<evidence type="ECO:0000313" key="9">
    <source>
        <dbReference type="EMBL" id="KAK1878360.1"/>
    </source>
</evidence>
<evidence type="ECO:0000259" key="8">
    <source>
        <dbReference type="Pfam" id="PF12832"/>
    </source>
</evidence>
<feature type="domain" description="Major facilitator superfamily associated" evidence="8">
    <location>
        <begin position="18"/>
        <end position="579"/>
    </location>
</feature>
<evidence type="ECO:0000256" key="6">
    <source>
        <dbReference type="SAM" id="MobiDB-lite"/>
    </source>
</evidence>
<feature type="region of interest" description="Disordered" evidence="6">
    <location>
        <begin position="113"/>
        <end position="143"/>
    </location>
</feature>
<keyword evidence="3 7" id="KW-0812">Transmembrane</keyword>
<feature type="transmembrane region" description="Helical" evidence="7">
    <location>
        <begin position="549"/>
        <end position="570"/>
    </location>
</feature>
<feature type="transmembrane region" description="Helical" evidence="7">
    <location>
        <begin position="77"/>
        <end position="97"/>
    </location>
</feature>
<dbReference type="InterPro" id="IPR036259">
    <property type="entry name" value="MFS_trans_sf"/>
</dbReference>
<dbReference type="Pfam" id="PF12832">
    <property type="entry name" value="MFS_1_like"/>
    <property type="match status" value="1"/>
</dbReference>
<protein>
    <submittedName>
        <fullName evidence="9">Major facilitator superfamily domain containing protein 6-like</fullName>
    </submittedName>
</protein>
<proteinExistence type="inferred from homology"/>
<comment type="caution">
    <text evidence="9">The sequence shown here is derived from an EMBL/GenBank/DDBJ whole genome shotgun (WGS) entry which is preliminary data.</text>
</comment>
<feature type="transmembrane region" description="Helical" evidence="7">
    <location>
        <begin position="299"/>
        <end position="321"/>
    </location>
</feature>
<keyword evidence="4 7" id="KW-1133">Transmembrane helix</keyword>
<evidence type="ECO:0000256" key="4">
    <source>
        <dbReference type="ARBA" id="ARBA00022989"/>
    </source>
</evidence>
<feature type="transmembrane region" description="Helical" evidence="7">
    <location>
        <begin position="342"/>
        <end position="363"/>
    </location>
</feature>
<feature type="transmembrane region" description="Helical" evidence="7">
    <location>
        <begin position="486"/>
        <end position="504"/>
    </location>
</feature>
<keyword evidence="10" id="KW-1185">Reference proteome</keyword>
<dbReference type="GO" id="GO:0016020">
    <property type="term" value="C:membrane"/>
    <property type="evidence" value="ECO:0007669"/>
    <property type="project" value="UniProtKB-SubCell"/>
</dbReference>
<comment type="similarity">
    <text evidence="2">Belongs to the major facilitator superfamily. MFSD6 family.</text>
</comment>
<dbReference type="SUPFAM" id="SSF103473">
    <property type="entry name" value="MFS general substrate transporter"/>
    <property type="match status" value="1"/>
</dbReference>
<dbReference type="Gene3D" id="1.20.1250.20">
    <property type="entry name" value="MFS general substrate transporter like domains"/>
    <property type="match status" value="2"/>
</dbReference>
<evidence type="ECO:0000256" key="1">
    <source>
        <dbReference type="ARBA" id="ARBA00004141"/>
    </source>
</evidence>
<comment type="subcellular location">
    <subcellularLocation>
        <location evidence="1">Membrane</location>
        <topology evidence="1">Multi-pass membrane protein</topology>
    </subcellularLocation>
</comment>
<reference evidence="9" key="1">
    <citation type="submission" date="2023-04" db="EMBL/GenBank/DDBJ databases">
        <title>Chromosome-level genome of Chaenocephalus aceratus.</title>
        <authorList>
            <person name="Park H."/>
        </authorList>
    </citation>
    <scope>NUCLEOTIDE SEQUENCE</scope>
    <source>
        <strain evidence="9">DE</strain>
        <tissue evidence="9">Muscle</tissue>
    </source>
</reference>
<evidence type="ECO:0000256" key="3">
    <source>
        <dbReference type="ARBA" id="ARBA00022692"/>
    </source>
</evidence>
<dbReference type="InterPro" id="IPR024989">
    <property type="entry name" value="MFS_assoc_dom"/>
</dbReference>
<dbReference type="AlphaFoldDB" id="A0AAD9EY62"/>
<feature type="region of interest" description="Disordered" evidence="6">
    <location>
        <begin position="615"/>
        <end position="646"/>
    </location>
</feature>
<evidence type="ECO:0000313" key="10">
    <source>
        <dbReference type="Proteomes" id="UP001228049"/>
    </source>
</evidence>
<feature type="transmembrane region" description="Helical" evidence="7">
    <location>
        <begin position="455"/>
        <end position="474"/>
    </location>
</feature>
<dbReference type="PANTHER" id="PTHR16172">
    <property type="entry name" value="MAJOR FACILITATOR SUPERFAMILY DOMAIN-CONTAINING PROTEIN 6-LIKE"/>
    <property type="match status" value="1"/>
</dbReference>
<feature type="compositionally biased region" description="Basic and acidic residues" evidence="6">
    <location>
        <begin position="627"/>
        <end position="637"/>
    </location>
</feature>
<evidence type="ECO:0000256" key="5">
    <source>
        <dbReference type="ARBA" id="ARBA00023136"/>
    </source>
</evidence>
<dbReference type="InterPro" id="IPR051717">
    <property type="entry name" value="MFS_MFSD6"/>
</dbReference>
<evidence type="ECO:0000256" key="7">
    <source>
        <dbReference type="SAM" id="Phobius"/>
    </source>
</evidence>
<feature type="transmembrane region" description="Helical" evidence="7">
    <location>
        <begin position="420"/>
        <end position="443"/>
    </location>
</feature>
<feature type="transmembrane region" description="Helical" evidence="7">
    <location>
        <begin position="375"/>
        <end position="399"/>
    </location>
</feature>
<name>A0AAD9EY62_DISEL</name>